<keyword evidence="1" id="KW-0472">Membrane</keyword>
<dbReference type="InterPro" id="IPR011250">
    <property type="entry name" value="OMP/PagP_B-barrel"/>
</dbReference>
<accession>A0A318PQ76</accession>
<keyword evidence="5" id="KW-1185">Reference proteome</keyword>
<dbReference type="CDD" id="cd07185">
    <property type="entry name" value="OmpA_C-like"/>
    <property type="match status" value="1"/>
</dbReference>
<dbReference type="PANTHER" id="PTHR30329">
    <property type="entry name" value="STATOR ELEMENT OF FLAGELLAR MOTOR COMPLEX"/>
    <property type="match status" value="1"/>
</dbReference>
<dbReference type="InterPro" id="IPR006665">
    <property type="entry name" value="OmpA-like"/>
</dbReference>
<dbReference type="InterPro" id="IPR050330">
    <property type="entry name" value="Bact_OuterMem_StrucFunc"/>
</dbReference>
<evidence type="ECO:0000256" key="1">
    <source>
        <dbReference type="PROSITE-ProRule" id="PRU00473"/>
    </source>
</evidence>
<name>A0A318PQ76_KOMXY</name>
<evidence type="ECO:0000259" key="3">
    <source>
        <dbReference type="PROSITE" id="PS51123"/>
    </source>
</evidence>
<feature type="signal peptide" evidence="2">
    <location>
        <begin position="1"/>
        <end position="19"/>
    </location>
</feature>
<evidence type="ECO:0000256" key="2">
    <source>
        <dbReference type="SAM" id="SignalP"/>
    </source>
</evidence>
<dbReference type="Pfam" id="PF00691">
    <property type="entry name" value="OmpA"/>
    <property type="match status" value="1"/>
</dbReference>
<dbReference type="EMBL" id="NKUC01000002">
    <property type="protein sequence ID" value="PYD58505.1"/>
    <property type="molecule type" value="Genomic_DNA"/>
</dbReference>
<reference evidence="4 5" key="1">
    <citation type="submission" date="2017-07" db="EMBL/GenBank/DDBJ databases">
        <title>A draft genome sequence of Komagataeibacter xylinus LMG 1515.</title>
        <authorList>
            <person name="Skraban J."/>
            <person name="Cleenwerck I."/>
            <person name="Vandamme P."/>
            <person name="Trcek J."/>
        </authorList>
    </citation>
    <scope>NUCLEOTIDE SEQUENCE [LARGE SCALE GENOMIC DNA]</scope>
    <source>
        <strain evidence="4 5">LMG 1515</strain>
    </source>
</reference>
<dbReference type="SUPFAM" id="SSF103088">
    <property type="entry name" value="OmpA-like"/>
    <property type="match status" value="1"/>
</dbReference>
<dbReference type="Gene3D" id="3.30.1330.60">
    <property type="entry name" value="OmpA-like domain"/>
    <property type="match status" value="1"/>
</dbReference>
<feature type="chain" id="PRO_5016381219" description="OmpA-like domain-containing protein" evidence="2">
    <location>
        <begin position="20"/>
        <end position="413"/>
    </location>
</feature>
<gene>
    <name evidence="4" type="ORF">CFR75_02010</name>
</gene>
<dbReference type="SUPFAM" id="SSF56925">
    <property type="entry name" value="OMPA-like"/>
    <property type="match status" value="1"/>
</dbReference>
<dbReference type="OrthoDB" id="189250at2"/>
<sequence>MRLRAALLATALTTTPVMAAMATTITGPYVDIGGGYDLTQTQHMHSYDGQAITENENLAGVSNLPPAAQNFVKQNLQQEMSPAAHARERMHHGDGWTGFASFGWGFGNGLRAEVEGAYNWSETTRYTTTSYHGGGGKTDGADRSYGGFVNVLYDIDLKRLFGIDVPVTPFIGVGAGYLWQTVNDATPIANSNIIVRHNGTNGSFAYQGIIGAAYDIPGVPGLQMTTEYRMIGQVESFNTGNLGQTAFNGSNTPVTDHDSIRYDQRFNHQFIVGVRYAFNNAPPPPPPAPVIVPPAPVAARTYLIFFDWDGAALTQRARAIVAQAAQASSHVQTTRLEVNGYTDNSAAHPGPRGEKYNLGLSLHRAESVKAELIRDGVAASAIDIHGYGEAHPLVPTGPDTREPQNRRVEIILH</sequence>
<dbReference type="STRING" id="1220579.GCA_001571345_00268"/>
<feature type="domain" description="OmpA-like" evidence="3">
    <location>
        <begin position="293"/>
        <end position="413"/>
    </location>
</feature>
<dbReference type="RefSeq" id="WP_061271584.1">
    <property type="nucleotide sequence ID" value="NZ_CBCRXN010000002.1"/>
</dbReference>
<dbReference type="PANTHER" id="PTHR30329:SF21">
    <property type="entry name" value="LIPOPROTEIN YIAD-RELATED"/>
    <property type="match status" value="1"/>
</dbReference>
<comment type="caution">
    <text evidence="4">The sequence shown here is derived from an EMBL/GenBank/DDBJ whole genome shotgun (WGS) entry which is preliminary data.</text>
</comment>
<proteinExistence type="predicted"/>
<dbReference type="Gene3D" id="2.40.160.20">
    <property type="match status" value="1"/>
</dbReference>
<dbReference type="InterPro" id="IPR036737">
    <property type="entry name" value="OmpA-like_sf"/>
</dbReference>
<dbReference type="Proteomes" id="UP000248257">
    <property type="component" value="Unassembled WGS sequence"/>
</dbReference>
<dbReference type="PROSITE" id="PS51123">
    <property type="entry name" value="OMPA_2"/>
    <property type="match status" value="1"/>
</dbReference>
<protein>
    <recommendedName>
        <fullName evidence="3">OmpA-like domain-containing protein</fullName>
    </recommendedName>
</protein>
<dbReference type="GO" id="GO:0016020">
    <property type="term" value="C:membrane"/>
    <property type="evidence" value="ECO:0007669"/>
    <property type="project" value="UniProtKB-UniRule"/>
</dbReference>
<evidence type="ECO:0000313" key="4">
    <source>
        <dbReference type="EMBL" id="PYD58505.1"/>
    </source>
</evidence>
<evidence type="ECO:0000313" key="5">
    <source>
        <dbReference type="Proteomes" id="UP000248257"/>
    </source>
</evidence>
<organism evidence="4 5">
    <name type="scientific">Komagataeibacter xylinus</name>
    <name type="common">Gluconacetobacter xylinus</name>
    <dbReference type="NCBI Taxonomy" id="28448"/>
    <lineage>
        <taxon>Bacteria</taxon>
        <taxon>Pseudomonadati</taxon>
        <taxon>Pseudomonadota</taxon>
        <taxon>Alphaproteobacteria</taxon>
        <taxon>Acetobacterales</taxon>
        <taxon>Acetobacteraceae</taxon>
        <taxon>Komagataeibacter</taxon>
    </lineage>
</organism>
<dbReference type="AlphaFoldDB" id="A0A318PQ76"/>
<keyword evidence="2" id="KW-0732">Signal</keyword>